<reference evidence="1 2" key="1">
    <citation type="submission" date="2009-11" db="EMBL/GenBank/DDBJ databases">
        <authorList>
            <person name="Weinstock G."/>
            <person name="Sodergren E."/>
            <person name="Clifton S."/>
            <person name="Fulton L."/>
            <person name="Fulton B."/>
            <person name="Courtney L."/>
            <person name="Fronick C."/>
            <person name="Harrison M."/>
            <person name="Strong C."/>
            <person name="Farmer C."/>
            <person name="Delahaunty K."/>
            <person name="Markovic C."/>
            <person name="Hall O."/>
            <person name="Minx P."/>
            <person name="Tomlinson C."/>
            <person name="Mitreva M."/>
            <person name="Nelson J."/>
            <person name="Hou S."/>
            <person name="Wollam A."/>
            <person name="Pepin K.H."/>
            <person name="Johnson M."/>
            <person name="Bhonagiri V."/>
            <person name="Nash W.E."/>
            <person name="Warren W."/>
            <person name="Chinwalla A."/>
            <person name="Mardis E.R."/>
            <person name="Wilson R.K."/>
        </authorList>
    </citation>
    <scope>NUCLEOTIDE SEQUENCE [LARGE SCALE GENOMIC DNA]</scope>
    <source>
        <strain evidence="1 2">F0302</strain>
    </source>
</reference>
<evidence type="ECO:0000313" key="2">
    <source>
        <dbReference type="Proteomes" id="UP000004079"/>
    </source>
</evidence>
<accession>D1QSS4</accession>
<sequence>MSNNGKNKRWTFEDIAFVKRNLGKVSLKDMASHLERSTMSVRLYILRNRLTVGRTVKRNLLLEILKIKFRHPEDFTPSKTFYHETGIGQRRYWDLYFGRKAITGKEYVAITEYLGVTIHEAFESRQLELFDEKDK</sequence>
<comment type="caution">
    <text evidence="1">The sequence shown here is derived from an EMBL/GenBank/DDBJ whole genome shotgun (WGS) entry which is preliminary data.</text>
</comment>
<organism evidence="1 2">
    <name type="scientific">Segatella oris F0302</name>
    <dbReference type="NCBI Taxonomy" id="649760"/>
    <lineage>
        <taxon>Bacteria</taxon>
        <taxon>Pseudomonadati</taxon>
        <taxon>Bacteroidota</taxon>
        <taxon>Bacteroidia</taxon>
        <taxon>Bacteroidales</taxon>
        <taxon>Prevotellaceae</taxon>
        <taxon>Segatella</taxon>
    </lineage>
</organism>
<dbReference type="STRING" id="649760.HMPREF0971_02035"/>
<dbReference type="RefSeq" id="WP_004373825.1">
    <property type="nucleotide sequence ID" value="NZ_GG703886.1"/>
</dbReference>
<evidence type="ECO:0000313" key="1">
    <source>
        <dbReference type="EMBL" id="EFB31755.1"/>
    </source>
</evidence>
<name>D1QSS4_9BACT</name>
<proteinExistence type="predicted"/>
<protein>
    <submittedName>
        <fullName evidence="1">Uncharacterized protein</fullName>
    </submittedName>
</protein>
<dbReference type="HOGENOM" id="CLU_1968422_0_0_10"/>
<dbReference type="EMBL" id="ACUZ02000034">
    <property type="protein sequence ID" value="EFB31755.1"/>
    <property type="molecule type" value="Genomic_DNA"/>
</dbReference>
<dbReference type="AlphaFoldDB" id="D1QSS4"/>
<dbReference type="Proteomes" id="UP000004079">
    <property type="component" value="Unassembled WGS sequence"/>
</dbReference>
<gene>
    <name evidence="1" type="ORF">HMPREF0971_02035</name>
</gene>